<dbReference type="InterPro" id="IPR000182">
    <property type="entry name" value="GNAT_dom"/>
</dbReference>
<reference evidence="2 3" key="1">
    <citation type="submission" date="2018-03" db="EMBL/GenBank/DDBJ databases">
        <title>Genomic Encyclopedia of Type Strains, Phase III (KMG-III): the genomes of soil and plant-associated and newly described type strains.</title>
        <authorList>
            <person name="Whitman W."/>
        </authorList>
    </citation>
    <scope>NUCLEOTIDE SEQUENCE [LARGE SCALE GENOMIC DNA]</scope>
    <source>
        <strain evidence="2 3">CGMCC 1.12700</strain>
    </source>
</reference>
<keyword evidence="3" id="KW-1185">Reference proteome</keyword>
<dbReference type="Pfam" id="PF13302">
    <property type="entry name" value="Acetyltransf_3"/>
    <property type="match status" value="1"/>
</dbReference>
<dbReference type="SUPFAM" id="SSF55729">
    <property type="entry name" value="Acyl-CoA N-acyltransferases (Nat)"/>
    <property type="match status" value="1"/>
</dbReference>
<accession>A0A2P8DAW8</accession>
<protein>
    <submittedName>
        <fullName evidence="2">RimJ/RimL family protein N-acetyltransferase</fullName>
    </submittedName>
</protein>
<gene>
    <name evidence="2" type="ORF">B0I18_101517</name>
</gene>
<sequence>MLSVRELELRDIPAITDYWLLSDKAHLERMGVNVEKMLSREKWEKMLSEQLRQDYTKKSSYCMIWELDGKAIGHSNVNMIVYGDKAYMHLHIWDQTLRLQGRGLELVKMSLPYFFKNLELKEIYCEPNALNEAPNKTLERVGFTLVKEYTTKPGYLSDEQPVKLWRLGLAEFNELY</sequence>
<organism evidence="2 3">
    <name type="scientific">Taibaiella chishuiensis</name>
    <dbReference type="NCBI Taxonomy" id="1434707"/>
    <lineage>
        <taxon>Bacteria</taxon>
        <taxon>Pseudomonadati</taxon>
        <taxon>Bacteroidota</taxon>
        <taxon>Chitinophagia</taxon>
        <taxon>Chitinophagales</taxon>
        <taxon>Chitinophagaceae</taxon>
        <taxon>Taibaiella</taxon>
    </lineage>
</organism>
<proteinExistence type="predicted"/>
<dbReference type="EMBL" id="PYGD01000001">
    <property type="protein sequence ID" value="PSK94362.1"/>
    <property type="molecule type" value="Genomic_DNA"/>
</dbReference>
<evidence type="ECO:0000259" key="1">
    <source>
        <dbReference type="PROSITE" id="PS51186"/>
    </source>
</evidence>
<dbReference type="AlphaFoldDB" id="A0A2P8DAW8"/>
<dbReference type="InterPro" id="IPR016181">
    <property type="entry name" value="Acyl_CoA_acyltransferase"/>
</dbReference>
<name>A0A2P8DAW8_9BACT</name>
<dbReference type="Gene3D" id="3.40.630.30">
    <property type="match status" value="1"/>
</dbReference>
<dbReference type="GO" id="GO:0016747">
    <property type="term" value="F:acyltransferase activity, transferring groups other than amino-acyl groups"/>
    <property type="evidence" value="ECO:0007669"/>
    <property type="project" value="InterPro"/>
</dbReference>
<evidence type="ECO:0000313" key="3">
    <source>
        <dbReference type="Proteomes" id="UP000240572"/>
    </source>
</evidence>
<dbReference type="Proteomes" id="UP000240572">
    <property type="component" value="Unassembled WGS sequence"/>
</dbReference>
<evidence type="ECO:0000313" key="2">
    <source>
        <dbReference type="EMBL" id="PSK94362.1"/>
    </source>
</evidence>
<comment type="caution">
    <text evidence="2">The sequence shown here is derived from an EMBL/GenBank/DDBJ whole genome shotgun (WGS) entry which is preliminary data.</text>
</comment>
<keyword evidence="2" id="KW-0808">Transferase</keyword>
<dbReference type="RefSeq" id="WP_219905899.1">
    <property type="nucleotide sequence ID" value="NZ_PYGD01000001.1"/>
</dbReference>
<feature type="domain" description="N-acetyltransferase" evidence="1">
    <location>
        <begin position="2"/>
        <end position="163"/>
    </location>
</feature>
<dbReference type="PROSITE" id="PS51186">
    <property type="entry name" value="GNAT"/>
    <property type="match status" value="1"/>
</dbReference>